<organism evidence="4">
    <name type="scientific">bioreactor metagenome</name>
    <dbReference type="NCBI Taxonomy" id="1076179"/>
    <lineage>
        <taxon>unclassified sequences</taxon>
        <taxon>metagenomes</taxon>
        <taxon>ecological metagenomes</taxon>
    </lineage>
</organism>
<name>A0A645EX82_9ZZZZ</name>
<comment type="caution">
    <text evidence="4">The sequence shown here is derived from an EMBL/GenBank/DDBJ whole genome shotgun (WGS) entry which is preliminary data.</text>
</comment>
<reference evidence="4" key="1">
    <citation type="submission" date="2019-08" db="EMBL/GenBank/DDBJ databases">
        <authorList>
            <person name="Kucharzyk K."/>
            <person name="Murdoch R.W."/>
            <person name="Higgins S."/>
            <person name="Loffler F."/>
        </authorList>
    </citation>
    <scope>NUCLEOTIDE SEQUENCE</scope>
</reference>
<feature type="domain" description="Methyl-accepting transducer" evidence="3">
    <location>
        <begin position="1"/>
        <end position="212"/>
    </location>
</feature>
<dbReference type="InterPro" id="IPR004089">
    <property type="entry name" value="MCPsignal_dom"/>
</dbReference>
<evidence type="ECO:0000313" key="4">
    <source>
        <dbReference type="EMBL" id="MPN05103.1"/>
    </source>
</evidence>
<accession>A0A645EX82</accession>
<evidence type="ECO:0000259" key="3">
    <source>
        <dbReference type="PROSITE" id="PS50111"/>
    </source>
</evidence>
<dbReference type="InterPro" id="IPR004090">
    <property type="entry name" value="Chemotax_Me-accpt_rcpt"/>
</dbReference>
<dbReference type="Gene3D" id="1.10.287.950">
    <property type="entry name" value="Methyl-accepting chemotaxis protein"/>
    <property type="match status" value="1"/>
</dbReference>
<dbReference type="GO" id="GO:0005886">
    <property type="term" value="C:plasma membrane"/>
    <property type="evidence" value="ECO:0007669"/>
    <property type="project" value="TreeGrafter"/>
</dbReference>
<dbReference type="EMBL" id="VSSQ01051015">
    <property type="protein sequence ID" value="MPN05103.1"/>
    <property type="molecule type" value="Genomic_DNA"/>
</dbReference>
<dbReference type="PANTHER" id="PTHR43531:SF11">
    <property type="entry name" value="METHYL-ACCEPTING CHEMOTAXIS PROTEIN 3"/>
    <property type="match status" value="1"/>
</dbReference>
<sequence>MAGGATAQASATEELSASIAQIGSHVRSNDETVGSGLRSVEEMNNRLDLCSRQMEELKAAMEGISTSSEEIGKIIRVIDDIAFQTNILALNAAVEAARAGAAGRGFSVVAQEVRSLAGKSAEAARQTTQLIERSVSGVRNGSAITERTAESLESLVAQSALVLSSMERIRASSGEQSAAITQITAGITQISDVVQANSATSEESAAASEELSAQAEALSRLVAEFRLTETSICPGEGARPEADCLPAAAPAEETDPAEYALGADAADTQEPDALCAPRH</sequence>
<dbReference type="SUPFAM" id="SSF58104">
    <property type="entry name" value="Methyl-accepting chemotaxis protein (MCP) signaling domain"/>
    <property type="match status" value="1"/>
</dbReference>
<dbReference type="AlphaFoldDB" id="A0A645EX82"/>
<dbReference type="GO" id="GO:0004888">
    <property type="term" value="F:transmembrane signaling receptor activity"/>
    <property type="evidence" value="ECO:0007669"/>
    <property type="project" value="InterPro"/>
</dbReference>
<proteinExistence type="predicted"/>
<feature type="region of interest" description="Disordered" evidence="2">
    <location>
        <begin position="234"/>
        <end position="279"/>
    </location>
</feature>
<evidence type="ECO:0000256" key="2">
    <source>
        <dbReference type="SAM" id="MobiDB-lite"/>
    </source>
</evidence>
<evidence type="ECO:0000256" key="1">
    <source>
        <dbReference type="ARBA" id="ARBA00022500"/>
    </source>
</evidence>
<dbReference type="InterPro" id="IPR051310">
    <property type="entry name" value="MCP_chemotaxis"/>
</dbReference>
<dbReference type="PRINTS" id="PR00260">
    <property type="entry name" value="CHEMTRNSDUCR"/>
</dbReference>
<dbReference type="PANTHER" id="PTHR43531">
    <property type="entry name" value="PROTEIN ICFG"/>
    <property type="match status" value="1"/>
</dbReference>
<dbReference type="GO" id="GO:0006935">
    <property type="term" value="P:chemotaxis"/>
    <property type="evidence" value="ECO:0007669"/>
    <property type="project" value="UniProtKB-KW"/>
</dbReference>
<protein>
    <recommendedName>
        <fullName evidence="3">Methyl-accepting transducer domain-containing protein</fullName>
    </recommendedName>
</protein>
<dbReference type="SMART" id="SM00283">
    <property type="entry name" value="MA"/>
    <property type="match status" value="1"/>
</dbReference>
<dbReference type="Pfam" id="PF00015">
    <property type="entry name" value="MCPsignal"/>
    <property type="match status" value="1"/>
</dbReference>
<keyword evidence="1" id="KW-0145">Chemotaxis</keyword>
<gene>
    <name evidence="4" type="ORF">SDC9_152353</name>
</gene>
<dbReference type="PROSITE" id="PS50111">
    <property type="entry name" value="CHEMOTAXIS_TRANSDUC_2"/>
    <property type="match status" value="1"/>
</dbReference>
<dbReference type="GO" id="GO:0007165">
    <property type="term" value="P:signal transduction"/>
    <property type="evidence" value="ECO:0007669"/>
    <property type="project" value="InterPro"/>
</dbReference>